<evidence type="ECO:0000313" key="2">
    <source>
        <dbReference type="Proteomes" id="UP001148786"/>
    </source>
</evidence>
<sequence>MVDILNGHGIEHGSPDPYLPQDVLDVVIDILGNEWLSCSQDEDARDALCKCVLVSHAFFVRARRHIFERLYRSYERREPVTTRDVEFFFEDPLPPSPNGLGVLPPKTLLREVNIVFDNSWTKSYEKRIRKRLARLHTFLNREGMASTQLRMFFFQAVGQYHLRADILEFIPVICSSTSITTIRFSHMDDFPVEALSHCINLCWLSLVDVWPKTDTDAGMVWNEEGFCNLTSLQIDSREYCAAVLPQAAFKNEKAFTRIEEVDFLVNGGVSEEPILQEFEIIRRARDTLERLSIDVIQFGADETDEELAQRGTFELLSFPRLKLLDFKCSLKTHEPFAKRFSSLFTGLHSPSTIHTMNLTFFFEGPPYDADKDHPIPLTEDWAALDDILVDRSAFPRLTFLDFRFIIPVIHRPLEGMDYRQLAVHQSRMRTLSAMERFAKSAFPKAARCPLIRDQREYEVC</sequence>
<organism evidence="1 2">
    <name type="scientific">Agrocybe chaxingu</name>
    <dbReference type="NCBI Taxonomy" id="84603"/>
    <lineage>
        <taxon>Eukaryota</taxon>
        <taxon>Fungi</taxon>
        <taxon>Dikarya</taxon>
        <taxon>Basidiomycota</taxon>
        <taxon>Agaricomycotina</taxon>
        <taxon>Agaricomycetes</taxon>
        <taxon>Agaricomycetidae</taxon>
        <taxon>Agaricales</taxon>
        <taxon>Agaricineae</taxon>
        <taxon>Strophariaceae</taxon>
        <taxon>Agrocybe</taxon>
    </lineage>
</organism>
<keyword evidence="2" id="KW-1185">Reference proteome</keyword>
<evidence type="ECO:0000313" key="1">
    <source>
        <dbReference type="EMBL" id="KAJ3501900.1"/>
    </source>
</evidence>
<dbReference type="Proteomes" id="UP001148786">
    <property type="component" value="Unassembled WGS sequence"/>
</dbReference>
<protein>
    <submittedName>
        <fullName evidence="1">Uncharacterized protein</fullName>
    </submittedName>
</protein>
<dbReference type="OrthoDB" id="2841679at2759"/>
<name>A0A9W8K0J4_9AGAR</name>
<dbReference type="AlphaFoldDB" id="A0A9W8K0J4"/>
<gene>
    <name evidence="1" type="ORF">NLJ89_g9129</name>
</gene>
<proteinExistence type="predicted"/>
<reference evidence="1" key="1">
    <citation type="submission" date="2022-07" db="EMBL/GenBank/DDBJ databases">
        <title>Genome Sequence of Agrocybe chaxingu.</title>
        <authorList>
            <person name="Buettner E."/>
        </authorList>
    </citation>
    <scope>NUCLEOTIDE SEQUENCE</scope>
    <source>
        <strain evidence="1">MP-N11</strain>
    </source>
</reference>
<comment type="caution">
    <text evidence="1">The sequence shown here is derived from an EMBL/GenBank/DDBJ whole genome shotgun (WGS) entry which is preliminary data.</text>
</comment>
<dbReference type="EMBL" id="JANKHO010001359">
    <property type="protein sequence ID" value="KAJ3501900.1"/>
    <property type="molecule type" value="Genomic_DNA"/>
</dbReference>
<accession>A0A9W8K0J4</accession>